<reference evidence="1 2" key="1">
    <citation type="journal article" date="2013" name="Int. J. Syst. Evol. Microbiol.">
        <title>Ilumatobacter nonamiense sp. nov. and Ilumatobacter coccineum sp. nov., isolated from seashore sand.</title>
        <authorList>
            <person name="Matsumoto A."/>
            <person name="Kasai H."/>
            <person name="Matsuo Y."/>
            <person name="Shizuri Y."/>
            <person name="Ichikawa N."/>
            <person name="Fujita N."/>
            <person name="Omura S."/>
            <person name="Takahashi Y."/>
        </authorList>
    </citation>
    <scope>NUCLEOTIDE SEQUENCE [LARGE SCALE GENOMIC DNA]</scope>
    <source>
        <strain evidence="2">NBRC 103263 / KCTC 29153 / YM16-304</strain>
    </source>
</reference>
<dbReference type="AlphaFoldDB" id="A0A6C7E7P3"/>
<gene>
    <name evidence="1" type="ORF">YM304_21360</name>
</gene>
<proteinExistence type="predicted"/>
<keyword evidence="2" id="KW-1185">Reference proteome</keyword>
<evidence type="ECO:0000313" key="2">
    <source>
        <dbReference type="Proteomes" id="UP000011863"/>
    </source>
</evidence>
<evidence type="ECO:0000313" key="1">
    <source>
        <dbReference type="EMBL" id="BAN02450.1"/>
    </source>
</evidence>
<protein>
    <submittedName>
        <fullName evidence="1">Uncharacterized protein</fullName>
    </submittedName>
</protein>
<organism evidence="1 2">
    <name type="scientific">Ilumatobacter coccineus (strain NBRC 103263 / KCTC 29153 / YM16-304)</name>
    <dbReference type="NCBI Taxonomy" id="1313172"/>
    <lineage>
        <taxon>Bacteria</taxon>
        <taxon>Bacillati</taxon>
        <taxon>Actinomycetota</taxon>
        <taxon>Acidimicrobiia</taxon>
        <taxon>Acidimicrobiales</taxon>
        <taxon>Ilumatobacteraceae</taxon>
        <taxon>Ilumatobacter</taxon>
    </lineage>
</organism>
<accession>A0A6C7E7P3</accession>
<name>A0A6C7E7P3_ILUCY</name>
<dbReference type="KEGG" id="aym:YM304_21360"/>
<sequence length="98" mass="11136">MNVGNRLIERRLSKTGTRLKSLRAELEVIDEQIRHLGDDAEDQAIRALVSETPGAGAEARDAQRHVDAMRKHREHVLTEIGELQTRQDELLDQLTTSR</sequence>
<dbReference type="EMBL" id="AP012057">
    <property type="protein sequence ID" value="BAN02450.1"/>
    <property type="molecule type" value="Genomic_DNA"/>
</dbReference>
<dbReference type="Proteomes" id="UP000011863">
    <property type="component" value="Chromosome"/>
</dbReference>